<dbReference type="Gene3D" id="3.90.1720.30">
    <property type="entry name" value="PPPDE domains"/>
    <property type="match status" value="1"/>
</dbReference>
<keyword evidence="2" id="KW-0645">Protease</keyword>
<keyword evidence="3" id="KW-0378">Hydrolase</keyword>
<dbReference type="GO" id="GO:0008233">
    <property type="term" value="F:peptidase activity"/>
    <property type="evidence" value="ECO:0007669"/>
    <property type="project" value="UniProtKB-KW"/>
</dbReference>
<accession>A0A0G2FUF8</accession>
<sequence>MPIHGISATQLIAAGREYYEKLKKHGEVKDDKKALLKLIRSKLNGNHTVSELEEPLEYSSRCKTSAVLVVTSAIDINGIQVTKLASKLLMKSAGLSLDSLSHWALVAVDRGEGTCYLYDLMSDQMLPTTKIMKNYPRCFPVTEEMVQTWTGASYIGETTRTHEEILEIASRYISEHPRYNLFEANCQNLAEALVVELCNGKVISQSNLGEEVKMLSTRMSSTLLMKMSLDRDALRELKSDIKTAGDRLIAARGSKAIHE</sequence>
<dbReference type="AlphaFoldDB" id="A0A0G2FUF8"/>
<comment type="caution">
    <text evidence="5">The sequence shown here is derived from an EMBL/GenBank/DDBJ whole genome shotgun (WGS) entry which is preliminary data.</text>
</comment>
<name>A0A0G2FUF8_9PEZI</name>
<dbReference type="PROSITE" id="PS51858">
    <property type="entry name" value="PPPDE"/>
    <property type="match status" value="1"/>
</dbReference>
<evidence type="ECO:0000256" key="2">
    <source>
        <dbReference type="ARBA" id="ARBA00022670"/>
    </source>
</evidence>
<evidence type="ECO:0000313" key="6">
    <source>
        <dbReference type="Proteomes" id="UP000034680"/>
    </source>
</evidence>
<evidence type="ECO:0000256" key="3">
    <source>
        <dbReference type="ARBA" id="ARBA00022801"/>
    </source>
</evidence>
<reference evidence="5 6" key="2">
    <citation type="submission" date="2015-05" db="EMBL/GenBank/DDBJ databases">
        <authorList>
            <person name="Morales-Cruz A."/>
            <person name="Amrine K.C."/>
            <person name="Cantu D."/>
        </authorList>
    </citation>
    <scope>NUCLEOTIDE SEQUENCE [LARGE SCALE GENOMIC DNA]</scope>
    <source>
        <strain evidence="5">DA912</strain>
    </source>
</reference>
<evidence type="ECO:0000256" key="1">
    <source>
        <dbReference type="ARBA" id="ARBA00008140"/>
    </source>
</evidence>
<protein>
    <recommendedName>
        <fullName evidence="4">PPPDE domain-containing protein</fullName>
    </recommendedName>
</protein>
<dbReference type="InterPro" id="IPR042266">
    <property type="entry name" value="PPPDE_sf"/>
</dbReference>
<comment type="similarity">
    <text evidence="1">Belongs to the DeSI family.</text>
</comment>
<reference evidence="5 6" key="1">
    <citation type="submission" date="2015-05" db="EMBL/GenBank/DDBJ databases">
        <title>Distinctive expansion of gene families associated with plant cell wall degradation and secondary metabolism in the genomes of grapevine trunk pathogens.</title>
        <authorList>
            <person name="Lawrence D.P."/>
            <person name="Travadon R."/>
            <person name="Rolshausen P.E."/>
            <person name="Baumgartner K."/>
        </authorList>
    </citation>
    <scope>NUCLEOTIDE SEQUENCE [LARGE SCALE GENOMIC DNA]</scope>
    <source>
        <strain evidence="5">DA912</strain>
    </source>
</reference>
<gene>
    <name evidence="5" type="ORF">UCDDA912_g02443</name>
</gene>
<evidence type="ECO:0000259" key="4">
    <source>
        <dbReference type="PROSITE" id="PS51858"/>
    </source>
</evidence>
<organism evidence="5 6">
    <name type="scientific">Diaporthe ampelina</name>
    <dbReference type="NCBI Taxonomy" id="1214573"/>
    <lineage>
        <taxon>Eukaryota</taxon>
        <taxon>Fungi</taxon>
        <taxon>Dikarya</taxon>
        <taxon>Ascomycota</taxon>
        <taxon>Pezizomycotina</taxon>
        <taxon>Sordariomycetes</taxon>
        <taxon>Sordariomycetidae</taxon>
        <taxon>Diaporthales</taxon>
        <taxon>Diaporthaceae</taxon>
        <taxon>Diaporthe</taxon>
    </lineage>
</organism>
<evidence type="ECO:0000313" key="5">
    <source>
        <dbReference type="EMBL" id="KKY37554.1"/>
    </source>
</evidence>
<dbReference type="Proteomes" id="UP000034680">
    <property type="component" value="Unassembled WGS sequence"/>
</dbReference>
<dbReference type="EMBL" id="LCUC01000082">
    <property type="protein sequence ID" value="KKY37554.1"/>
    <property type="molecule type" value="Genomic_DNA"/>
</dbReference>
<dbReference type="GO" id="GO:0006508">
    <property type="term" value="P:proteolysis"/>
    <property type="evidence" value="ECO:0007669"/>
    <property type="project" value="UniProtKB-KW"/>
</dbReference>
<feature type="domain" description="PPPDE" evidence="4">
    <location>
        <begin position="67"/>
        <end position="228"/>
    </location>
</feature>
<proteinExistence type="inferred from homology"/>
<dbReference type="InterPro" id="IPR008580">
    <property type="entry name" value="PPPDE_dom"/>
</dbReference>
<keyword evidence="6" id="KW-1185">Reference proteome</keyword>
<dbReference type="OrthoDB" id="3727368at2759"/>